<name>A0A941GRW5_9CHRO</name>
<proteinExistence type="predicted"/>
<evidence type="ECO:0000313" key="7">
    <source>
        <dbReference type="Proteomes" id="UP000767446"/>
    </source>
</evidence>
<dbReference type="Proteomes" id="UP000767446">
    <property type="component" value="Unassembled WGS sequence"/>
</dbReference>
<comment type="subcellular location">
    <subcellularLocation>
        <location evidence="1">Endoplasmic reticulum membrane</location>
        <topology evidence="1">Single-pass membrane protein</topology>
    </subcellularLocation>
</comment>
<gene>
    <name evidence="6" type="ORF">DSM107014_03060</name>
</gene>
<comment type="caution">
    <text evidence="6">The sequence shown here is derived from an EMBL/GenBank/DDBJ whole genome shotgun (WGS) entry which is preliminary data.</text>
</comment>
<dbReference type="GO" id="GO:0004577">
    <property type="term" value="F:N-acetylglucosaminyldiphosphodolichol N-acetylglucosaminyltransferase activity"/>
    <property type="evidence" value="ECO:0007669"/>
    <property type="project" value="TreeGrafter"/>
</dbReference>
<dbReference type="InterPro" id="IPR013969">
    <property type="entry name" value="Oligosacch_biosynth_Alg14"/>
</dbReference>
<keyword evidence="3" id="KW-0256">Endoplasmic reticulum</keyword>
<evidence type="ECO:0000313" key="6">
    <source>
        <dbReference type="EMBL" id="MBR8826877.1"/>
    </source>
</evidence>
<keyword evidence="2" id="KW-0812">Transmembrane</keyword>
<organism evidence="6 7">
    <name type="scientific">Gomphosphaeria aponina SAG 52.96 = DSM 107014</name>
    <dbReference type="NCBI Taxonomy" id="1521640"/>
    <lineage>
        <taxon>Bacteria</taxon>
        <taxon>Bacillati</taxon>
        <taxon>Cyanobacteriota</taxon>
        <taxon>Cyanophyceae</taxon>
        <taxon>Oscillatoriophycideae</taxon>
        <taxon>Chroococcales</taxon>
        <taxon>Gomphosphaeriaceae</taxon>
        <taxon>Gomphosphaeria</taxon>
    </lineage>
</organism>
<evidence type="ECO:0000256" key="2">
    <source>
        <dbReference type="ARBA" id="ARBA00022692"/>
    </source>
</evidence>
<dbReference type="GO" id="GO:0006488">
    <property type="term" value="P:dolichol-linked oligosaccharide biosynthetic process"/>
    <property type="evidence" value="ECO:0007669"/>
    <property type="project" value="InterPro"/>
</dbReference>
<evidence type="ECO:0000256" key="1">
    <source>
        <dbReference type="ARBA" id="ARBA00004389"/>
    </source>
</evidence>
<reference evidence="6" key="1">
    <citation type="submission" date="2021-02" db="EMBL/GenBank/DDBJ databases">
        <title>Metagenome analyses of Stigonema ocellatum DSM 106950, Chlorogloea purpurea SAG 13.99 and Gomphosphaeria aponina DSM 107014.</title>
        <authorList>
            <person name="Marter P."/>
            <person name="Huang S."/>
        </authorList>
    </citation>
    <scope>NUCLEOTIDE SEQUENCE</scope>
    <source>
        <strain evidence="6">JP213</strain>
    </source>
</reference>
<dbReference type="PANTHER" id="PTHR12154">
    <property type="entry name" value="GLYCOSYL TRANSFERASE-RELATED"/>
    <property type="match status" value="1"/>
</dbReference>
<evidence type="ECO:0000256" key="4">
    <source>
        <dbReference type="ARBA" id="ARBA00022989"/>
    </source>
</evidence>
<accession>A0A941GRW5</accession>
<evidence type="ECO:0000256" key="5">
    <source>
        <dbReference type="ARBA" id="ARBA00023136"/>
    </source>
</evidence>
<dbReference type="EMBL" id="JADQBC010000013">
    <property type="protein sequence ID" value="MBR8826877.1"/>
    <property type="molecule type" value="Genomic_DNA"/>
</dbReference>
<dbReference type="SUPFAM" id="SSF53756">
    <property type="entry name" value="UDP-Glycosyltransferase/glycogen phosphorylase"/>
    <property type="match status" value="1"/>
</dbReference>
<dbReference type="PANTHER" id="PTHR12154:SF4">
    <property type="entry name" value="UDP-N-ACETYLGLUCOSAMINE TRANSFERASE SUBUNIT ALG14 HOMOLOG"/>
    <property type="match status" value="1"/>
</dbReference>
<dbReference type="Pfam" id="PF08660">
    <property type="entry name" value="Alg14"/>
    <property type="match status" value="1"/>
</dbReference>
<protein>
    <recommendedName>
        <fullName evidence="8">UDP-N-acetylglucosamine transferase subunit ALG14</fullName>
    </recommendedName>
</protein>
<dbReference type="AlphaFoldDB" id="A0A941GRW5"/>
<sequence length="162" mass="18017">MRVQKKAKKRVLAVSSSGGHWAELVRLSPAFANHDVIFVIATPKEYADAYNLSDYAKGGKIITINDANRWDKVGLIQMLIQLIRIFIQVRPDVVISTGAASGFFAVCLGKLLRAKTIWVDSIANAEQLSMSGQLAGKYADLWLTQWPHLERNVGPYYRGDVL</sequence>
<keyword evidence="4" id="KW-1133">Transmembrane helix</keyword>
<keyword evidence="5" id="KW-0472">Membrane</keyword>
<dbReference type="Gene3D" id="3.40.50.2000">
    <property type="entry name" value="Glycogen Phosphorylase B"/>
    <property type="match status" value="1"/>
</dbReference>
<evidence type="ECO:0000256" key="3">
    <source>
        <dbReference type="ARBA" id="ARBA00022824"/>
    </source>
</evidence>
<evidence type="ECO:0008006" key="8">
    <source>
        <dbReference type="Google" id="ProtNLM"/>
    </source>
</evidence>